<reference evidence="3" key="2">
    <citation type="journal article" date="2007" name="Science">
        <title>Draft genome sequence of the sexually transmitted pathogen Trichomonas vaginalis.</title>
        <authorList>
            <person name="Carlton J.M."/>
            <person name="Hirt R.P."/>
            <person name="Silva J.C."/>
            <person name="Delcher A.L."/>
            <person name="Schatz M."/>
            <person name="Zhao Q."/>
            <person name="Wortman J.R."/>
            <person name="Bidwell S.L."/>
            <person name="Alsmark U.C.M."/>
            <person name="Besteiro S."/>
            <person name="Sicheritz-Ponten T."/>
            <person name="Noel C.J."/>
            <person name="Dacks J.B."/>
            <person name="Foster P.G."/>
            <person name="Simillion C."/>
            <person name="Van de Peer Y."/>
            <person name="Miranda-Saavedra D."/>
            <person name="Barton G.J."/>
            <person name="Westrop G.D."/>
            <person name="Mueller S."/>
            <person name="Dessi D."/>
            <person name="Fiori P.L."/>
            <person name="Ren Q."/>
            <person name="Paulsen I."/>
            <person name="Zhang H."/>
            <person name="Bastida-Corcuera F.D."/>
            <person name="Simoes-Barbosa A."/>
            <person name="Brown M.T."/>
            <person name="Hayes R.D."/>
            <person name="Mukherjee M."/>
            <person name="Okumura C.Y."/>
            <person name="Schneider R."/>
            <person name="Smith A.J."/>
            <person name="Vanacova S."/>
            <person name="Villalvazo M."/>
            <person name="Haas B.J."/>
            <person name="Pertea M."/>
            <person name="Feldblyum T.V."/>
            <person name="Utterback T.R."/>
            <person name="Shu C.L."/>
            <person name="Osoegawa K."/>
            <person name="de Jong P.J."/>
            <person name="Hrdy I."/>
            <person name="Horvathova L."/>
            <person name="Zubacova Z."/>
            <person name="Dolezal P."/>
            <person name="Malik S.B."/>
            <person name="Logsdon J.M. Jr."/>
            <person name="Henze K."/>
            <person name="Gupta A."/>
            <person name="Wang C.C."/>
            <person name="Dunne R.L."/>
            <person name="Upcroft J.A."/>
            <person name="Upcroft P."/>
            <person name="White O."/>
            <person name="Salzberg S.L."/>
            <person name="Tang P."/>
            <person name="Chiu C.-H."/>
            <person name="Lee Y.-S."/>
            <person name="Embley T.M."/>
            <person name="Coombs G.H."/>
            <person name="Mottram J.C."/>
            <person name="Tachezy J."/>
            <person name="Fraser-Liggett C.M."/>
            <person name="Johnson P.J."/>
        </authorList>
    </citation>
    <scope>NUCLEOTIDE SEQUENCE [LARGE SCALE GENOMIC DNA]</scope>
    <source>
        <strain evidence="3">G3</strain>
    </source>
</reference>
<feature type="compositionally biased region" description="Basic and acidic residues" evidence="1">
    <location>
        <begin position="342"/>
        <end position="358"/>
    </location>
</feature>
<dbReference type="VEuPathDB" id="TrichDB:TVAGG3_0043620"/>
<gene>
    <name evidence="3" type="ORF">TVAG_282220</name>
</gene>
<dbReference type="AlphaFoldDB" id="A2E9T7"/>
<dbReference type="SUPFAM" id="SSF51126">
    <property type="entry name" value="Pectin lyase-like"/>
    <property type="match status" value="1"/>
</dbReference>
<feature type="region of interest" description="Disordered" evidence="1">
    <location>
        <begin position="495"/>
        <end position="516"/>
    </location>
</feature>
<dbReference type="PANTHER" id="PTHR46155:SF1">
    <property type="entry name" value="BIFUNCTIONAL INHIBITOR_LIPID-TRANSFER PROTEIN_SEED STORAGE 2S ALBUMIN SUPERFAMILY PROTEIN"/>
    <property type="match status" value="1"/>
</dbReference>
<dbReference type="PANTHER" id="PTHR46155">
    <property type="entry name" value="BIFUNCTIONAL INHIBITOR/LIPID-TRANSFER PROTEIN/SEED STORAGE 2S ALBUMIN SUPERFAMILY PROTEIN"/>
    <property type="match status" value="1"/>
</dbReference>
<dbReference type="KEGG" id="tva:4768557"/>
<feature type="region of interest" description="Disordered" evidence="1">
    <location>
        <begin position="326"/>
        <end position="395"/>
    </location>
</feature>
<protein>
    <recommendedName>
        <fullName evidence="5">Polymorphic outer membrane protein</fullName>
    </recommendedName>
</protein>
<dbReference type="EMBL" id="DS113335">
    <property type="protein sequence ID" value="EAY10622.1"/>
    <property type="molecule type" value="Genomic_DNA"/>
</dbReference>
<evidence type="ECO:0000256" key="1">
    <source>
        <dbReference type="SAM" id="MobiDB-lite"/>
    </source>
</evidence>
<evidence type="ECO:0008006" key="5">
    <source>
        <dbReference type="Google" id="ProtNLM"/>
    </source>
</evidence>
<name>A2E9T7_TRIV3</name>
<feature type="compositionally biased region" description="Polar residues" evidence="1">
    <location>
        <begin position="364"/>
        <end position="373"/>
    </location>
</feature>
<dbReference type="SMR" id="A2E9T7"/>
<dbReference type="Proteomes" id="UP000001542">
    <property type="component" value="Unassembled WGS sequence"/>
</dbReference>
<organism evidence="3 4">
    <name type="scientific">Trichomonas vaginalis (strain ATCC PRA-98 / G3)</name>
    <dbReference type="NCBI Taxonomy" id="412133"/>
    <lineage>
        <taxon>Eukaryota</taxon>
        <taxon>Metamonada</taxon>
        <taxon>Parabasalia</taxon>
        <taxon>Trichomonadida</taxon>
        <taxon>Trichomonadidae</taxon>
        <taxon>Trichomonas</taxon>
    </lineage>
</organism>
<dbReference type="InterPro" id="IPR011050">
    <property type="entry name" value="Pectin_lyase_fold/virulence"/>
</dbReference>
<dbReference type="OrthoDB" id="10691839at2759"/>
<accession>A2E9T7</accession>
<dbReference type="InParanoid" id="A2E9T7"/>
<reference evidence="3" key="1">
    <citation type="submission" date="2006-10" db="EMBL/GenBank/DDBJ databases">
        <authorList>
            <person name="Amadeo P."/>
            <person name="Zhao Q."/>
            <person name="Wortman J."/>
            <person name="Fraser-Liggett C."/>
            <person name="Carlton J."/>
        </authorList>
    </citation>
    <scope>NUCLEOTIDE SEQUENCE</scope>
    <source>
        <strain evidence="3">G3</strain>
    </source>
</reference>
<dbReference type="VEuPathDB" id="TrichDB:TVAG_282220"/>
<feature type="transmembrane region" description="Helical" evidence="2">
    <location>
        <begin position="466"/>
        <end position="488"/>
    </location>
</feature>
<sequence>MKYRYEYHGCRITVTKATFENNIGFGFATTPECGGAIFTCLSVITLENENNFTNNFASVGGAAAFLETHVFIQNSTFSKNKGYKHAGAIYFQGNNTLYYRLNVYKSHFIENNGTNSGGAIYVSLIQTLFIDDCTFKKNHVRLSGGALQIDNSDAQIQNTRFVENQCKKEIIYGKMGIYLAGLRAHGGGAIAMIGGDLKKQGSLSEQKGCELITSKCCFSKNSAENGNNFEGFPCHDILFEGKAKWASNEDTMIGNSRSVNIGKHLWRDSILEQKILKKGEDSSCQVEDFGMAKEAVTDISNKTNLKTSSTSALPSPSLYTYVATPITQNPRPTTRSHKPRPKNKDEITPIESDMKDTEEFTPITDPTTISVNYGKSEAKPDDHQNGGGNKDNSKFTLTVTKTDSYSITETVTNHTVYTTDKSGRLTYTFTITTFLTYTTIQTDTNIMLYLPNNDETTKGKLTQAQIILLSVFGFIMLLCLAIMGIFLYRRSKASNDDDYDEFSSDKERVSEDDGDVGHVLTPIEMSDVDANTNPTLSNFDEETRKLANYV</sequence>
<evidence type="ECO:0000313" key="3">
    <source>
        <dbReference type="EMBL" id="EAY10622.1"/>
    </source>
</evidence>
<keyword evidence="2" id="KW-1133">Transmembrane helix</keyword>
<proteinExistence type="predicted"/>
<dbReference type="RefSeq" id="XP_001322845.1">
    <property type="nucleotide sequence ID" value="XM_001322810.1"/>
</dbReference>
<evidence type="ECO:0000313" key="4">
    <source>
        <dbReference type="Proteomes" id="UP000001542"/>
    </source>
</evidence>
<keyword evidence="4" id="KW-1185">Reference proteome</keyword>
<evidence type="ECO:0000256" key="2">
    <source>
        <dbReference type="SAM" id="Phobius"/>
    </source>
</evidence>
<keyword evidence="2" id="KW-0472">Membrane</keyword>
<keyword evidence="2" id="KW-0812">Transmembrane</keyword>